<dbReference type="Gene3D" id="1.10.30.50">
    <property type="match status" value="1"/>
</dbReference>
<evidence type="ECO:0000256" key="4">
    <source>
        <dbReference type="SAM" id="SignalP"/>
    </source>
</evidence>
<dbReference type="NCBIfam" id="TIGR03696">
    <property type="entry name" value="Rhs_assc_core"/>
    <property type="match status" value="1"/>
</dbReference>
<feature type="repeat" description="NHL" evidence="2">
    <location>
        <begin position="324"/>
        <end position="353"/>
    </location>
</feature>
<dbReference type="PROSITE" id="PS51125">
    <property type="entry name" value="NHL"/>
    <property type="match status" value="5"/>
</dbReference>
<dbReference type="InterPro" id="IPR003615">
    <property type="entry name" value="HNH_nuc"/>
</dbReference>
<feature type="compositionally biased region" description="Pro residues" evidence="3">
    <location>
        <begin position="1731"/>
        <end position="1747"/>
    </location>
</feature>
<feature type="repeat" description="NHL" evidence="2">
    <location>
        <begin position="540"/>
        <end position="570"/>
    </location>
</feature>
<dbReference type="InterPro" id="IPR045619">
    <property type="entry name" value="DUF6443"/>
</dbReference>
<dbReference type="InterPro" id="IPR015919">
    <property type="entry name" value="Cadherin-like_sf"/>
</dbReference>
<dbReference type="PANTHER" id="PTHR13833">
    <property type="match status" value="1"/>
</dbReference>
<evidence type="ECO:0000256" key="1">
    <source>
        <dbReference type="ARBA" id="ARBA00022737"/>
    </source>
</evidence>
<comment type="caution">
    <text evidence="6">The sequence shown here is derived from an EMBL/GenBank/DDBJ whole genome shotgun (WGS) entry which is preliminary data.</text>
</comment>
<sequence length="1747" mass="186063">MKRIITLTAFVLLGMRALTASAQDGLHISTALDAGTFACGSGSFSDLNNTNYAVESYNNAYKVIWHKFTLTQTANVTVSLCGSGWDTYLYLVNQSGSVVDANDDNYTACSSASSFISETNLSAGTYYIATGGYGSNTGNVSLELDVTGTGSAGPGSGTANAISAGTFTSAGGVYTDTRSNNDPCLGNFVGQPSNDIFYRLTLSSAATVNISTCGSGIDTYLHLINAATNTEIAADDDGGCGNFTSAITAPLGAGTYYVVSEGYSTAQGSITTTITVGAGLQAPCITYTTPETFYTGTAITALVPANACGAVSVGGTSTFSTGYSQPLGAAIDATGNVYVADAGNHQIYKITPAGTKTLLAGSGYTGFTNGNGSAASFYHPVGMAVDASGNVYVADEDNHAIRKIDPSGNVTTFAGTGSQGSTNGYRTYSSFYYPCGVAVDASGNVYVADTYNNLIRKIDAVSGNVTTLAGTGTAGWLDGSGSTAKFSQPFSIVVDASGNLFVTDRSNHRIRKITPTGVVSTVAGSGTAAFADGSGTAASFNAPTGLTLDQAGNLYVTDENNQRVRKIDGSGNVSTFSGSGSIGSANGAANASSFYNPFGIAADKTAGYLYVDDDSNAQVRKLNYLGYTITPALPAGLNFDSTTGTISGTPTAASTATTYTITANNNIGSSTTTLSITVSATGCSSMAAVPSSDQNYVATYTPRKELLNITDLSVNACDVMQTVQYLDGLGRSLQTVQVKGSPGRNDMVQPTVYDRFDREVSKYLPYTTTSGMPGSYKPDALTGAQNSFYQPHTGQDFNPISIPSAGTAFEPSPLNRVLEQGAPGTDWQLGAHTNKTDYGTNDATSLTTGTGYWAKLFGVSIDAVTGARTLTDQGVYGTNQLHVTVTKDENWTSGKDHTTEEYKDKDGHVVLKRTFNGTDILSTYYVYDDFENLCFVLTPKAEADNISASNPIGQTTLDNLCYQYQYDERNREVAKKIPGSGWEYTVYNILDQEVATQDANQRAQNQWIITKYDELGRVVITGIWNNGNTAISPAGLKTLVYAQAVQWEVKDNAQTNGYTLTNTYPNSLNTILSVNYYDDYNITGLPYDHHTENSTMTNGLQTATKVNVLGTGDMLWTVHYYDDKGRMTHTYAQHYLGGSANLSNNNYDHISNTYDFSNEVTSTTRQHYKNSSGAAGLAVTVIDSMVYDHMGRKLQSWSKINNGANILLSQTDYNELSQSKTKHLHSENSGSSYLQNIAYTYNERGWMTGANSTKFTLNLAYNTNISTGAAPQFNGNIAEMYTTSDNTSANSKMKYSYDALNRLIAADHSNNMLTENGITYDKMGNIMTLNRTEASLAALSYNYNGNQLTTVWKGGATFRTYTYDGNGNATTDGGTKSINYNMLNLPASVTQGGSTLATYTYEASGTKIRNTGSDGTWDYVSGIVYKTPLAGTTPAIAFIQTEEGRAIPDGTDYSYQYNLKDHLGNDRVSLDKNGVLQEDEYYAFGLRNPKYDNSNNNRYLYNGKEIQTDLVNQYDYGARFYDPVIARWTSIDEKAEEPTQIDKSPYAYAKDNSIRYNDPDGKCAGCIFELALATAGGEEAATVGIGTPVAVATVVVGGLVALGDLVYEHFHKNTPSPSPVHTTTAQVHQAPTIVQGRKPAAPGSRPGKEFTTRGKKEVINKNKAKNNGKTICEHCGVETTKPEKSQKGVTPPTTETNVDHIDAQSNGGSGTEENGQVLCRGCNLDKSNKPNTPPQQSPPPQSPPPTQ</sequence>
<dbReference type="InterPro" id="IPR007280">
    <property type="entry name" value="Peptidase_C_arc/bac"/>
</dbReference>
<reference evidence="6 7" key="1">
    <citation type="submission" date="2018-10" db="EMBL/GenBank/DDBJ databases">
        <title>Genomic Encyclopedia of Archaeal and Bacterial Type Strains, Phase II (KMG-II): from individual species to whole genera.</title>
        <authorList>
            <person name="Goeker M."/>
        </authorList>
    </citation>
    <scope>NUCLEOTIDE SEQUENCE [LARGE SCALE GENOMIC DNA]</scope>
    <source>
        <strain evidence="6 7">DSM 18602</strain>
    </source>
</reference>
<feature type="compositionally biased region" description="Polar residues" evidence="3">
    <location>
        <begin position="1687"/>
        <end position="1696"/>
    </location>
</feature>
<feature type="compositionally biased region" description="Basic and acidic residues" evidence="3">
    <location>
        <begin position="1646"/>
        <end position="1656"/>
    </location>
</feature>
<feature type="repeat" description="NHL" evidence="2">
    <location>
        <begin position="477"/>
        <end position="516"/>
    </location>
</feature>
<gene>
    <name evidence="6" type="ORF">BDD43_4409</name>
</gene>
<feature type="repeat" description="NHL" evidence="2">
    <location>
        <begin position="377"/>
        <end position="407"/>
    </location>
</feature>
<feature type="compositionally biased region" description="Polar residues" evidence="3">
    <location>
        <begin position="783"/>
        <end position="798"/>
    </location>
</feature>
<dbReference type="InterPro" id="IPR002711">
    <property type="entry name" value="HNH"/>
</dbReference>
<dbReference type="InterPro" id="IPR011042">
    <property type="entry name" value="6-blade_b-propeller_TolB-like"/>
</dbReference>
<dbReference type="CDD" id="cd14953">
    <property type="entry name" value="NHL_like_1"/>
    <property type="match status" value="1"/>
</dbReference>
<dbReference type="InterPro" id="IPR001258">
    <property type="entry name" value="NHL_repeat"/>
</dbReference>
<dbReference type="GO" id="GO:0016020">
    <property type="term" value="C:membrane"/>
    <property type="evidence" value="ECO:0007669"/>
    <property type="project" value="InterPro"/>
</dbReference>
<dbReference type="GO" id="GO:0003676">
    <property type="term" value="F:nucleic acid binding"/>
    <property type="evidence" value="ECO:0007669"/>
    <property type="project" value="InterPro"/>
</dbReference>
<feature type="chain" id="PRO_5019771944" evidence="4">
    <location>
        <begin position="23"/>
        <end position="1747"/>
    </location>
</feature>
<dbReference type="Gene3D" id="2.120.10.30">
    <property type="entry name" value="TolB, C-terminal domain"/>
    <property type="match status" value="3"/>
</dbReference>
<keyword evidence="1" id="KW-0677">Repeat</keyword>
<dbReference type="Proteomes" id="UP000268007">
    <property type="component" value="Unassembled WGS sequence"/>
</dbReference>
<evidence type="ECO:0000259" key="5">
    <source>
        <dbReference type="SMART" id="SM00507"/>
    </source>
</evidence>
<keyword evidence="4" id="KW-0732">Signal</keyword>
<name>A0A495J6D6_9SPHI</name>
<dbReference type="RefSeq" id="WP_121199636.1">
    <property type="nucleotide sequence ID" value="NZ_RBKU01000001.1"/>
</dbReference>
<dbReference type="Gene3D" id="2.60.120.380">
    <property type="match status" value="2"/>
</dbReference>
<dbReference type="GO" id="GO:0008270">
    <property type="term" value="F:zinc ion binding"/>
    <property type="evidence" value="ECO:0007669"/>
    <property type="project" value="InterPro"/>
</dbReference>
<dbReference type="Pfam" id="PF04151">
    <property type="entry name" value="PPC"/>
    <property type="match status" value="1"/>
</dbReference>
<feature type="repeat" description="NHL" evidence="2">
    <location>
        <begin position="431"/>
        <end position="461"/>
    </location>
</feature>
<dbReference type="Pfam" id="PF01844">
    <property type="entry name" value="HNH"/>
    <property type="match status" value="1"/>
</dbReference>
<dbReference type="Pfam" id="PF01436">
    <property type="entry name" value="NHL"/>
    <property type="match status" value="5"/>
</dbReference>
<evidence type="ECO:0000256" key="2">
    <source>
        <dbReference type="PROSITE-ProRule" id="PRU00504"/>
    </source>
</evidence>
<dbReference type="SUPFAM" id="SSF49313">
    <property type="entry name" value="Cadherin-like"/>
    <property type="match status" value="1"/>
</dbReference>
<feature type="region of interest" description="Disordered" evidence="3">
    <location>
        <begin position="1679"/>
        <end position="1747"/>
    </location>
</feature>
<dbReference type="Pfam" id="PF20041">
    <property type="entry name" value="DUF6443"/>
    <property type="match status" value="1"/>
</dbReference>
<keyword evidence="7" id="KW-1185">Reference proteome</keyword>
<dbReference type="GO" id="GO:0005509">
    <property type="term" value="F:calcium ion binding"/>
    <property type="evidence" value="ECO:0007669"/>
    <property type="project" value="InterPro"/>
</dbReference>
<feature type="region of interest" description="Disordered" evidence="3">
    <location>
        <begin position="783"/>
        <end position="808"/>
    </location>
</feature>
<feature type="signal peptide" evidence="4">
    <location>
        <begin position="1"/>
        <end position="22"/>
    </location>
</feature>
<feature type="region of interest" description="Disordered" evidence="3">
    <location>
        <begin position="1635"/>
        <end position="1656"/>
    </location>
</feature>
<feature type="compositionally biased region" description="Polar residues" evidence="3">
    <location>
        <begin position="1703"/>
        <end position="1714"/>
    </location>
</feature>
<organism evidence="6 7">
    <name type="scientific">Mucilaginibacter gracilis</name>
    <dbReference type="NCBI Taxonomy" id="423350"/>
    <lineage>
        <taxon>Bacteria</taxon>
        <taxon>Pseudomonadati</taxon>
        <taxon>Bacteroidota</taxon>
        <taxon>Sphingobacteriia</taxon>
        <taxon>Sphingobacteriales</taxon>
        <taxon>Sphingobacteriaceae</taxon>
        <taxon>Mucilaginibacter</taxon>
    </lineage>
</organism>
<dbReference type="InterPro" id="IPR022385">
    <property type="entry name" value="Rhs_assc_core"/>
</dbReference>
<dbReference type="EMBL" id="RBKU01000001">
    <property type="protein sequence ID" value="RKR84182.1"/>
    <property type="molecule type" value="Genomic_DNA"/>
</dbReference>
<evidence type="ECO:0000256" key="3">
    <source>
        <dbReference type="SAM" id="MobiDB-lite"/>
    </source>
</evidence>
<evidence type="ECO:0000313" key="6">
    <source>
        <dbReference type="EMBL" id="RKR84182.1"/>
    </source>
</evidence>
<dbReference type="SUPFAM" id="SSF101898">
    <property type="entry name" value="NHL repeat"/>
    <property type="match status" value="1"/>
</dbReference>
<accession>A0A495J6D6</accession>
<dbReference type="OrthoDB" id="1191296at2"/>
<dbReference type="Pfam" id="PF05345">
    <property type="entry name" value="He_PIG"/>
    <property type="match status" value="1"/>
</dbReference>
<dbReference type="GO" id="GO:0004519">
    <property type="term" value="F:endonuclease activity"/>
    <property type="evidence" value="ECO:0007669"/>
    <property type="project" value="InterPro"/>
</dbReference>
<protein>
    <submittedName>
        <fullName evidence="6">RHS repeat-associated protein</fullName>
    </submittedName>
</protein>
<dbReference type="PANTHER" id="PTHR13833:SF71">
    <property type="entry name" value="NHL DOMAIN-CONTAINING PROTEIN"/>
    <property type="match status" value="1"/>
</dbReference>
<dbReference type="CDD" id="cd00085">
    <property type="entry name" value="HNHc"/>
    <property type="match status" value="1"/>
</dbReference>
<feature type="domain" description="HNH nuclease" evidence="5">
    <location>
        <begin position="1659"/>
        <end position="1724"/>
    </location>
</feature>
<evidence type="ECO:0000313" key="7">
    <source>
        <dbReference type="Proteomes" id="UP000268007"/>
    </source>
</evidence>
<dbReference type="Gene3D" id="2.180.10.10">
    <property type="entry name" value="RHS repeat-associated core"/>
    <property type="match status" value="1"/>
</dbReference>
<dbReference type="SMART" id="SM00507">
    <property type="entry name" value="HNHc"/>
    <property type="match status" value="1"/>
</dbReference>
<proteinExistence type="predicted"/>